<keyword evidence="2" id="KW-1185">Reference proteome</keyword>
<dbReference type="AlphaFoldDB" id="M1MJC2"/>
<protein>
    <submittedName>
        <fullName evidence="1">Uncharacterized protein</fullName>
    </submittedName>
</protein>
<sequence length="52" mass="6142">MENKEIEKLQELCKPVTEYLKNNWDPHCTVVITDNHIKLVRDEIGCPMRSDD</sequence>
<dbReference type="EMBL" id="CP004121">
    <property type="protein sequence ID" value="AGF56423.1"/>
    <property type="molecule type" value="Genomic_DNA"/>
</dbReference>
<reference evidence="1 2" key="1">
    <citation type="submission" date="2013-02" db="EMBL/GenBank/DDBJ databases">
        <title>Genome sequence of Clostridium saccharoperbutylacetonicum N1-4(HMT).</title>
        <authorList>
            <person name="Poehlein A."/>
            <person name="Daniel R."/>
        </authorList>
    </citation>
    <scope>NUCLEOTIDE SEQUENCE [LARGE SCALE GENOMIC DNA]</scope>
    <source>
        <strain evidence="2">N1-4(HMT)</strain>
    </source>
</reference>
<dbReference type="KEGG" id="csr:Cspa_c26580"/>
<dbReference type="RefSeq" id="WP_015392742.1">
    <property type="nucleotide sequence ID" value="NC_020291.1"/>
</dbReference>
<dbReference type="HOGENOM" id="CLU_213613_0_0_9"/>
<gene>
    <name evidence="1" type="ORF">Cspa_c26580</name>
</gene>
<dbReference type="Proteomes" id="UP000011728">
    <property type="component" value="Chromosome"/>
</dbReference>
<dbReference type="eggNOG" id="ENOG5030V6Q">
    <property type="taxonomic scope" value="Bacteria"/>
</dbReference>
<evidence type="ECO:0000313" key="2">
    <source>
        <dbReference type="Proteomes" id="UP000011728"/>
    </source>
</evidence>
<organism evidence="1 2">
    <name type="scientific">Clostridium saccharoperbutylacetonicum N1-4(HMT)</name>
    <dbReference type="NCBI Taxonomy" id="931276"/>
    <lineage>
        <taxon>Bacteria</taxon>
        <taxon>Bacillati</taxon>
        <taxon>Bacillota</taxon>
        <taxon>Clostridia</taxon>
        <taxon>Eubacteriales</taxon>
        <taxon>Clostridiaceae</taxon>
        <taxon>Clostridium</taxon>
    </lineage>
</organism>
<dbReference type="PATRIC" id="fig|931276.5.peg.2666"/>
<name>M1MJC2_9CLOT</name>
<proteinExistence type="predicted"/>
<accession>M1MJC2</accession>
<evidence type="ECO:0000313" key="1">
    <source>
        <dbReference type="EMBL" id="AGF56423.1"/>
    </source>
</evidence>